<dbReference type="RefSeq" id="WP_138208952.1">
    <property type="nucleotide sequence ID" value="NZ_CBCRUQ010000011.1"/>
</dbReference>
<organism evidence="2 3">
    <name type="scientific">Hathewaya histolytica</name>
    <name type="common">Clostridium histolyticum</name>
    <dbReference type="NCBI Taxonomy" id="1498"/>
    <lineage>
        <taxon>Bacteria</taxon>
        <taxon>Bacillati</taxon>
        <taxon>Bacillota</taxon>
        <taxon>Clostridia</taxon>
        <taxon>Eubacteriales</taxon>
        <taxon>Clostridiaceae</taxon>
        <taxon>Hathewaya</taxon>
    </lineage>
</organism>
<evidence type="ECO:0000256" key="1">
    <source>
        <dbReference type="SAM" id="Phobius"/>
    </source>
</evidence>
<dbReference type="EMBL" id="LR590481">
    <property type="protein sequence ID" value="VTQ81994.1"/>
    <property type="molecule type" value="Genomic_DNA"/>
</dbReference>
<evidence type="ECO:0000313" key="3">
    <source>
        <dbReference type="Proteomes" id="UP000308489"/>
    </source>
</evidence>
<accession>A0A4U9QTL8</accession>
<sequence>MNTIKMILRRIMPFYIATFIFIVITEIFELKNIADNFAYVDGVHLYVNANTTVFFLIPYLLIPSLYGYIYYSDRKNGFDNYIGSRISIINYKIKIFIVTFLSCFLFIFFKERIIFYMAVLLKGNIISSQNNSSLIILASMSSGSAYLDSIAFSLWRAFTFSLHAICAVVLSFNIRNFFVIATGGFIYRFLSDLIGTITPFFSYISLVSSESLAGFPQSSTFARIIGFIIFIMFIILVNFIGSIRRRRELT</sequence>
<evidence type="ECO:0008006" key="4">
    <source>
        <dbReference type="Google" id="ProtNLM"/>
    </source>
</evidence>
<feature type="transmembrane region" description="Helical" evidence="1">
    <location>
        <begin position="12"/>
        <end position="33"/>
    </location>
</feature>
<evidence type="ECO:0000313" key="2">
    <source>
        <dbReference type="EMBL" id="VTQ81994.1"/>
    </source>
</evidence>
<dbReference type="KEGG" id="hhw:NCTC503_00105"/>
<keyword evidence="1" id="KW-1133">Transmembrane helix</keyword>
<feature type="transmembrane region" description="Helical" evidence="1">
    <location>
        <begin position="221"/>
        <end position="241"/>
    </location>
</feature>
<reference evidence="2 3" key="1">
    <citation type="submission" date="2019-05" db="EMBL/GenBank/DDBJ databases">
        <authorList>
            <consortium name="Pathogen Informatics"/>
        </authorList>
    </citation>
    <scope>NUCLEOTIDE SEQUENCE [LARGE SCALE GENOMIC DNA]</scope>
    <source>
        <strain evidence="2 3">NCTC503</strain>
    </source>
</reference>
<keyword evidence="1" id="KW-0812">Transmembrane</keyword>
<protein>
    <recommendedName>
        <fullName evidence="4">ABC-2 family transporter protein</fullName>
    </recommendedName>
</protein>
<gene>
    <name evidence="2" type="ORF">NCTC503_00105</name>
</gene>
<feature type="transmembrane region" description="Helical" evidence="1">
    <location>
        <begin position="53"/>
        <end position="71"/>
    </location>
</feature>
<keyword evidence="3" id="KW-1185">Reference proteome</keyword>
<feature type="transmembrane region" description="Helical" evidence="1">
    <location>
        <begin position="177"/>
        <end position="201"/>
    </location>
</feature>
<feature type="transmembrane region" description="Helical" evidence="1">
    <location>
        <begin position="150"/>
        <end position="170"/>
    </location>
</feature>
<dbReference type="AlphaFoldDB" id="A0A4U9QTL8"/>
<feature type="transmembrane region" description="Helical" evidence="1">
    <location>
        <begin position="91"/>
        <end position="109"/>
    </location>
</feature>
<name>A0A4U9QTL8_HATHI</name>
<proteinExistence type="predicted"/>
<dbReference type="OrthoDB" id="1976445at2"/>
<keyword evidence="1" id="KW-0472">Membrane</keyword>
<dbReference type="Proteomes" id="UP000308489">
    <property type="component" value="Chromosome 1"/>
</dbReference>